<protein>
    <recommendedName>
        <fullName evidence="6 19">Adenosylcobinamide-GDP ribazoletransferase</fullName>
        <ecNumber evidence="5 19">2.7.8.26</ecNumber>
    </recommendedName>
    <alternativeName>
        <fullName evidence="16 19">Cobalamin synthase</fullName>
    </alternativeName>
    <alternativeName>
        <fullName evidence="15 19">Cobalamin-5'-phosphate synthase</fullName>
    </alternativeName>
</protein>
<evidence type="ECO:0000256" key="12">
    <source>
        <dbReference type="ARBA" id="ARBA00022989"/>
    </source>
</evidence>
<evidence type="ECO:0000256" key="14">
    <source>
        <dbReference type="ARBA" id="ARBA00025228"/>
    </source>
</evidence>
<evidence type="ECO:0000256" key="15">
    <source>
        <dbReference type="ARBA" id="ARBA00032605"/>
    </source>
</evidence>
<evidence type="ECO:0000256" key="5">
    <source>
        <dbReference type="ARBA" id="ARBA00013200"/>
    </source>
</evidence>
<keyword evidence="9 19" id="KW-0808">Transferase</keyword>
<keyword evidence="11 19" id="KW-0460">Magnesium</keyword>
<evidence type="ECO:0000256" key="6">
    <source>
        <dbReference type="ARBA" id="ARBA00015850"/>
    </source>
</evidence>
<dbReference type="EC" id="2.7.8.26" evidence="5 19"/>
<comment type="catalytic activity">
    <reaction evidence="18 19">
        <text>alpha-ribazole 5'-phosphate + adenosylcob(III)inamide-GDP = adenosylcob(III)alamin 5'-phosphate + GMP + H(+)</text>
        <dbReference type="Rhea" id="RHEA:23560"/>
        <dbReference type="ChEBI" id="CHEBI:15378"/>
        <dbReference type="ChEBI" id="CHEBI:57918"/>
        <dbReference type="ChEBI" id="CHEBI:58115"/>
        <dbReference type="ChEBI" id="CHEBI:60487"/>
        <dbReference type="ChEBI" id="CHEBI:60493"/>
        <dbReference type="EC" id="2.7.8.26"/>
    </reaction>
</comment>
<dbReference type="HAMAP" id="MF_00719">
    <property type="entry name" value="CobS"/>
    <property type="match status" value="1"/>
</dbReference>
<evidence type="ECO:0000256" key="2">
    <source>
        <dbReference type="ARBA" id="ARBA00004651"/>
    </source>
</evidence>
<keyword evidence="7 19" id="KW-1003">Cell membrane</keyword>
<keyword evidence="8 19" id="KW-0169">Cobalamin biosynthesis</keyword>
<dbReference type="EMBL" id="VDUZ01000028">
    <property type="protein sequence ID" value="TXL73055.1"/>
    <property type="molecule type" value="Genomic_DNA"/>
</dbReference>
<name>A0A5C8PI90_9HYPH</name>
<evidence type="ECO:0000256" key="19">
    <source>
        <dbReference type="HAMAP-Rule" id="MF_00719"/>
    </source>
</evidence>
<evidence type="ECO:0000313" key="21">
    <source>
        <dbReference type="Proteomes" id="UP000321638"/>
    </source>
</evidence>
<feature type="transmembrane region" description="Helical" evidence="19">
    <location>
        <begin position="72"/>
        <end position="92"/>
    </location>
</feature>
<comment type="pathway">
    <text evidence="3 19">Cofactor biosynthesis; adenosylcobalamin biosynthesis; adenosylcobalamin from cob(II)yrinate a,c-diamide: step 7/7.</text>
</comment>
<keyword evidence="13 19" id="KW-0472">Membrane</keyword>
<comment type="function">
    <text evidence="14 19">Joins adenosylcobinamide-GDP and alpha-ribazole to generate adenosylcobalamin (Ado-cobalamin). Also synthesizes adenosylcobalamin 5'-phosphate from adenosylcobinamide-GDP and alpha-ribazole 5'-phosphate.</text>
</comment>
<dbReference type="UniPathway" id="UPA00148">
    <property type="reaction ID" value="UER00238"/>
</dbReference>
<dbReference type="PANTHER" id="PTHR34148:SF1">
    <property type="entry name" value="ADENOSYLCOBINAMIDE-GDP RIBAZOLETRANSFERASE"/>
    <property type="match status" value="1"/>
</dbReference>
<keyword evidence="10 19" id="KW-0812">Transmembrane</keyword>
<evidence type="ECO:0000256" key="8">
    <source>
        <dbReference type="ARBA" id="ARBA00022573"/>
    </source>
</evidence>
<gene>
    <name evidence="19" type="primary">cobS</name>
    <name evidence="20" type="ORF">FHP25_22945</name>
</gene>
<dbReference type="GO" id="GO:0009236">
    <property type="term" value="P:cobalamin biosynthetic process"/>
    <property type="evidence" value="ECO:0007669"/>
    <property type="project" value="UniProtKB-UniRule"/>
</dbReference>
<dbReference type="PANTHER" id="PTHR34148">
    <property type="entry name" value="ADENOSYLCOBINAMIDE-GDP RIBAZOLETRANSFERASE"/>
    <property type="match status" value="1"/>
</dbReference>
<feature type="transmembrane region" description="Helical" evidence="19">
    <location>
        <begin position="46"/>
        <end position="66"/>
    </location>
</feature>
<evidence type="ECO:0000256" key="10">
    <source>
        <dbReference type="ARBA" id="ARBA00022692"/>
    </source>
</evidence>
<dbReference type="GO" id="GO:0005886">
    <property type="term" value="C:plasma membrane"/>
    <property type="evidence" value="ECO:0007669"/>
    <property type="project" value="UniProtKB-SubCell"/>
</dbReference>
<comment type="caution">
    <text evidence="20">The sequence shown here is derived from an EMBL/GenBank/DDBJ whole genome shotgun (WGS) entry which is preliminary data.</text>
</comment>
<accession>A0A5C8PI90</accession>
<dbReference type="Pfam" id="PF02654">
    <property type="entry name" value="CobS"/>
    <property type="match status" value="1"/>
</dbReference>
<reference evidence="20 21" key="1">
    <citation type="submission" date="2019-06" db="EMBL/GenBank/DDBJ databases">
        <title>New taxonomy in bacterial strain CC-CFT640, isolated from vineyard.</title>
        <authorList>
            <person name="Lin S.-Y."/>
            <person name="Tsai C.-F."/>
            <person name="Young C.-C."/>
        </authorList>
    </citation>
    <scope>NUCLEOTIDE SEQUENCE [LARGE SCALE GENOMIC DNA]</scope>
    <source>
        <strain evidence="20 21">CC-CFT640</strain>
    </source>
</reference>
<evidence type="ECO:0000256" key="3">
    <source>
        <dbReference type="ARBA" id="ARBA00004663"/>
    </source>
</evidence>
<dbReference type="InterPro" id="IPR003805">
    <property type="entry name" value="CobS"/>
</dbReference>
<comment type="subcellular location">
    <subcellularLocation>
        <location evidence="2 19">Cell membrane</location>
        <topology evidence="2 19">Multi-pass membrane protein</topology>
    </subcellularLocation>
</comment>
<comment type="similarity">
    <text evidence="4 19">Belongs to the CobS family.</text>
</comment>
<evidence type="ECO:0000256" key="16">
    <source>
        <dbReference type="ARBA" id="ARBA00032853"/>
    </source>
</evidence>
<evidence type="ECO:0000256" key="18">
    <source>
        <dbReference type="ARBA" id="ARBA00049504"/>
    </source>
</evidence>
<sequence>MTSENPPPGGPRTPEDWLHAAGEAATFFTCLPLGQRAPRFRVADILPAWPVVGLAIGVAGGIDLAVARWLGAAPWLAAVVGLLTGVVLTAALHEDGLADTADAFGASGVDRARRLEILRDSRIGTYGALALVFSLLLRLAALAQVAVVAGTGPALLALGAAHAVSRAAMVWPILCTMPARADGLGASLGRPAAGSIGWTLVIGGGIAFVALLGVSALAAIAAPPLALALAAGMTTMARARIGGYTGDTLGATQQVVEIAVLVLVALCVGGGG</sequence>
<feature type="transmembrane region" description="Helical" evidence="19">
    <location>
        <begin position="198"/>
        <end position="231"/>
    </location>
</feature>
<dbReference type="Proteomes" id="UP000321638">
    <property type="component" value="Unassembled WGS sequence"/>
</dbReference>
<keyword evidence="12 19" id="KW-1133">Transmembrane helix</keyword>
<dbReference type="RefSeq" id="WP_147849311.1">
    <property type="nucleotide sequence ID" value="NZ_VDUZ01000028.1"/>
</dbReference>
<organism evidence="20 21">
    <name type="scientific">Vineibacter terrae</name>
    <dbReference type="NCBI Taxonomy" id="2586908"/>
    <lineage>
        <taxon>Bacteria</taxon>
        <taxon>Pseudomonadati</taxon>
        <taxon>Pseudomonadota</taxon>
        <taxon>Alphaproteobacteria</taxon>
        <taxon>Hyphomicrobiales</taxon>
        <taxon>Vineibacter</taxon>
    </lineage>
</organism>
<feature type="transmembrane region" description="Helical" evidence="19">
    <location>
        <begin position="123"/>
        <end position="149"/>
    </location>
</feature>
<comment type="catalytic activity">
    <reaction evidence="17 19">
        <text>alpha-ribazole + adenosylcob(III)inamide-GDP = adenosylcob(III)alamin + GMP + H(+)</text>
        <dbReference type="Rhea" id="RHEA:16049"/>
        <dbReference type="ChEBI" id="CHEBI:10329"/>
        <dbReference type="ChEBI" id="CHEBI:15378"/>
        <dbReference type="ChEBI" id="CHEBI:18408"/>
        <dbReference type="ChEBI" id="CHEBI:58115"/>
        <dbReference type="ChEBI" id="CHEBI:60487"/>
        <dbReference type="EC" id="2.7.8.26"/>
    </reaction>
</comment>
<evidence type="ECO:0000256" key="13">
    <source>
        <dbReference type="ARBA" id="ARBA00023136"/>
    </source>
</evidence>
<evidence type="ECO:0000313" key="20">
    <source>
        <dbReference type="EMBL" id="TXL73055.1"/>
    </source>
</evidence>
<keyword evidence="21" id="KW-1185">Reference proteome</keyword>
<dbReference type="OrthoDB" id="9794626at2"/>
<proteinExistence type="inferred from homology"/>
<evidence type="ECO:0000256" key="9">
    <source>
        <dbReference type="ARBA" id="ARBA00022679"/>
    </source>
</evidence>
<evidence type="ECO:0000256" key="7">
    <source>
        <dbReference type="ARBA" id="ARBA00022475"/>
    </source>
</evidence>
<evidence type="ECO:0000256" key="1">
    <source>
        <dbReference type="ARBA" id="ARBA00001946"/>
    </source>
</evidence>
<comment type="cofactor">
    <cofactor evidence="1 19">
        <name>Mg(2+)</name>
        <dbReference type="ChEBI" id="CHEBI:18420"/>
    </cofactor>
</comment>
<dbReference type="AlphaFoldDB" id="A0A5C8PI90"/>
<evidence type="ECO:0000256" key="4">
    <source>
        <dbReference type="ARBA" id="ARBA00010561"/>
    </source>
</evidence>
<evidence type="ECO:0000256" key="11">
    <source>
        <dbReference type="ARBA" id="ARBA00022842"/>
    </source>
</evidence>
<evidence type="ECO:0000256" key="17">
    <source>
        <dbReference type="ARBA" id="ARBA00048623"/>
    </source>
</evidence>
<dbReference type="GO" id="GO:0008818">
    <property type="term" value="F:cobalamin 5'-phosphate synthase activity"/>
    <property type="evidence" value="ECO:0007669"/>
    <property type="project" value="UniProtKB-UniRule"/>
</dbReference>
<dbReference type="GO" id="GO:0051073">
    <property type="term" value="F:adenosylcobinamide-GDP ribazoletransferase activity"/>
    <property type="evidence" value="ECO:0007669"/>
    <property type="project" value="UniProtKB-UniRule"/>
</dbReference>